<dbReference type="EMBL" id="JBBPBM010000025">
    <property type="protein sequence ID" value="KAK8540227.1"/>
    <property type="molecule type" value="Genomic_DNA"/>
</dbReference>
<dbReference type="Proteomes" id="UP001472677">
    <property type="component" value="Unassembled WGS sequence"/>
</dbReference>
<feature type="domain" description="RNase H type-1" evidence="1">
    <location>
        <begin position="3"/>
        <end position="103"/>
    </location>
</feature>
<proteinExistence type="predicted"/>
<dbReference type="Gene3D" id="3.30.420.10">
    <property type="entry name" value="Ribonuclease H-like superfamily/Ribonuclease H"/>
    <property type="match status" value="1"/>
</dbReference>
<name>A0ABR2DIV6_9ROSI</name>
<dbReference type="InterPro" id="IPR002156">
    <property type="entry name" value="RNaseH_domain"/>
</dbReference>
<organism evidence="2 3">
    <name type="scientific">Hibiscus sabdariffa</name>
    <name type="common">roselle</name>
    <dbReference type="NCBI Taxonomy" id="183260"/>
    <lineage>
        <taxon>Eukaryota</taxon>
        <taxon>Viridiplantae</taxon>
        <taxon>Streptophyta</taxon>
        <taxon>Embryophyta</taxon>
        <taxon>Tracheophyta</taxon>
        <taxon>Spermatophyta</taxon>
        <taxon>Magnoliopsida</taxon>
        <taxon>eudicotyledons</taxon>
        <taxon>Gunneridae</taxon>
        <taxon>Pentapetalae</taxon>
        <taxon>rosids</taxon>
        <taxon>malvids</taxon>
        <taxon>Malvales</taxon>
        <taxon>Malvaceae</taxon>
        <taxon>Malvoideae</taxon>
        <taxon>Hibiscus</taxon>
    </lineage>
</organism>
<dbReference type="SUPFAM" id="SSF53098">
    <property type="entry name" value="Ribonuclease H-like"/>
    <property type="match status" value="1"/>
</dbReference>
<dbReference type="InterPro" id="IPR036397">
    <property type="entry name" value="RNaseH_sf"/>
</dbReference>
<dbReference type="PANTHER" id="PTHR47723:SF23">
    <property type="entry name" value="REVERSE TRANSCRIPTASE-LIKE PROTEIN"/>
    <property type="match status" value="1"/>
</dbReference>
<dbReference type="InterPro" id="IPR044730">
    <property type="entry name" value="RNase_H-like_dom_plant"/>
</dbReference>
<evidence type="ECO:0000259" key="1">
    <source>
        <dbReference type="Pfam" id="PF13456"/>
    </source>
</evidence>
<dbReference type="InterPro" id="IPR053151">
    <property type="entry name" value="RNase_H-like"/>
</dbReference>
<sequence>MLFKNEQGELLQVASQLFTAISAFVAEAIAIRVCLLVALEVSFANIIVESDNLNVMRHVNAKAKAFSAWESSVIERDICNLSSLFHSISFSVINRSCNQVVDWETNTVHKGIRPLELVVYVLLN</sequence>
<reference evidence="2 3" key="1">
    <citation type="journal article" date="2024" name="G3 (Bethesda)">
        <title>Genome assembly of Hibiscus sabdariffa L. provides insights into metabolisms of medicinal natural products.</title>
        <authorList>
            <person name="Kim T."/>
        </authorList>
    </citation>
    <scope>NUCLEOTIDE SEQUENCE [LARGE SCALE GENOMIC DNA]</scope>
    <source>
        <strain evidence="2">TK-2024</strain>
        <tissue evidence="2">Old leaves</tissue>
    </source>
</reference>
<dbReference type="Pfam" id="PF13456">
    <property type="entry name" value="RVT_3"/>
    <property type="match status" value="1"/>
</dbReference>
<keyword evidence="3" id="KW-1185">Reference proteome</keyword>
<gene>
    <name evidence="2" type="ORF">V6N12_046516</name>
</gene>
<accession>A0ABR2DIV6</accession>
<dbReference type="InterPro" id="IPR012337">
    <property type="entry name" value="RNaseH-like_sf"/>
</dbReference>
<dbReference type="PANTHER" id="PTHR47723">
    <property type="entry name" value="OS05G0353850 PROTEIN"/>
    <property type="match status" value="1"/>
</dbReference>
<protein>
    <recommendedName>
        <fullName evidence="1">RNase H type-1 domain-containing protein</fullName>
    </recommendedName>
</protein>
<evidence type="ECO:0000313" key="3">
    <source>
        <dbReference type="Proteomes" id="UP001472677"/>
    </source>
</evidence>
<comment type="caution">
    <text evidence="2">The sequence shown here is derived from an EMBL/GenBank/DDBJ whole genome shotgun (WGS) entry which is preliminary data.</text>
</comment>
<evidence type="ECO:0000313" key="2">
    <source>
        <dbReference type="EMBL" id="KAK8540227.1"/>
    </source>
</evidence>
<dbReference type="CDD" id="cd06222">
    <property type="entry name" value="RNase_H_like"/>
    <property type="match status" value="1"/>
</dbReference>